<sequence length="398" mass="44840">MEAHLRISNTSILCRQLLLHKSTPPPPPPPPFLSNHRLTISSSLLPSSPSPNLPPYSIPRNFFTSLTSSHFATPPNNNLKPFNSHHSGTSWNRAPVNSDIGKLGLSGDRDRDVTVVLLGWLGAKNKHLRRYVEWYNSRGFHAVTHVVDVKELICFDLGDFLDRKIEGLANDIVSWVSDKDDNGRERCLVFHVFSNTGWFIYGAILGRLLDLGRQDVMEKIKGCIADSGGGEPFNPQVWAAGFSTAILKKRSSSAEAVVEVGYIIKSETEVNSSKMQEREPYTKIEIVVLSLLEKFFSTILKLPDVERRLTKVVSILSKHQPCPQLYLYSTADKVVPSWSIEALIEEQRRTGRTVRSFNFDTTPHVDHFRTFPDVYLSKVNEFLEECLAINIKHTTSKS</sequence>
<evidence type="ECO:0000313" key="2">
    <source>
        <dbReference type="Proteomes" id="UP001497480"/>
    </source>
</evidence>
<dbReference type="PANTHER" id="PTHR12265:SF11">
    <property type="entry name" value="ALPHA_BETA-HYDROLASES SUPERFAMILY PROTEIN"/>
    <property type="match status" value="1"/>
</dbReference>
<gene>
    <name evidence="1" type="ORF">LLUT_LOCUS31802</name>
</gene>
<keyword evidence="2" id="KW-1185">Reference proteome</keyword>
<dbReference type="EMBL" id="CAXHTB010000023">
    <property type="protein sequence ID" value="CAL0330742.1"/>
    <property type="molecule type" value="Genomic_DNA"/>
</dbReference>
<dbReference type="AlphaFoldDB" id="A0AAV1Y9R2"/>
<dbReference type="InterPro" id="IPR008547">
    <property type="entry name" value="DUF829_TMEM53"/>
</dbReference>
<comment type="caution">
    <text evidence="1">The sequence shown here is derived from an EMBL/GenBank/DDBJ whole genome shotgun (WGS) entry which is preliminary data.</text>
</comment>
<dbReference type="Pfam" id="PF05705">
    <property type="entry name" value="DUF829"/>
    <property type="match status" value="1"/>
</dbReference>
<accession>A0AAV1Y9R2</accession>
<evidence type="ECO:0000313" key="1">
    <source>
        <dbReference type="EMBL" id="CAL0330742.1"/>
    </source>
</evidence>
<name>A0AAV1Y9R2_LUPLU</name>
<proteinExistence type="predicted"/>
<dbReference type="SUPFAM" id="SSF53474">
    <property type="entry name" value="alpha/beta-Hydrolases"/>
    <property type="match status" value="1"/>
</dbReference>
<evidence type="ECO:0008006" key="3">
    <source>
        <dbReference type="Google" id="ProtNLM"/>
    </source>
</evidence>
<organism evidence="1 2">
    <name type="scientific">Lupinus luteus</name>
    <name type="common">European yellow lupine</name>
    <dbReference type="NCBI Taxonomy" id="3873"/>
    <lineage>
        <taxon>Eukaryota</taxon>
        <taxon>Viridiplantae</taxon>
        <taxon>Streptophyta</taxon>
        <taxon>Embryophyta</taxon>
        <taxon>Tracheophyta</taxon>
        <taxon>Spermatophyta</taxon>
        <taxon>Magnoliopsida</taxon>
        <taxon>eudicotyledons</taxon>
        <taxon>Gunneridae</taxon>
        <taxon>Pentapetalae</taxon>
        <taxon>rosids</taxon>
        <taxon>fabids</taxon>
        <taxon>Fabales</taxon>
        <taxon>Fabaceae</taxon>
        <taxon>Papilionoideae</taxon>
        <taxon>50 kb inversion clade</taxon>
        <taxon>genistoids sensu lato</taxon>
        <taxon>core genistoids</taxon>
        <taxon>Genisteae</taxon>
        <taxon>Lupinus</taxon>
    </lineage>
</organism>
<dbReference type="Proteomes" id="UP001497480">
    <property type="component" value="Unassembled WGS sequence"/>
</dbReference>
<protein>
    <recommendedName>
        <fullName evidence="3">Transmembrane protein 53</fullName>
    </recommendedName>
</protein>
<reference evidence="1 2" key="1">
    <citation type="submission" date="2024-03" db="EMBL/GenBank/DDBJ databases">
        <authorList>
            <person name="Martinez-Hernandez J."/>
        </authorList>
    </citation>
    <scope>NUCLEOTIDE SEQUENCE [LARGE SCALE GENOMIC DNA]</scope>
</reference>
<dbReference type="InterPro" id="IPR029058">
    <property type="entry name" value="AB_hydrolase_fold"/>
</dbReference>
<dbReference type="PANTHER" id="PTHR12265">
    <property type="entry name" value="TRANSMEMBRANE PROTEIN 53"/>
    <property type="match status" value="1"/>
</dbReference>